<dbReference type="OMA" id="VCLQLIP"/>
<dbReference type="PANTHER" id="PTHR43671">
    <property type="entry name" value="SERINE/THREONINE-PROTEIN KINASE NEK"/>
    <property type="match status" value="1"/>
</dbReference>
<evidence type="ECO:0000256" key="6">
    <source>
        <dbReference type="PROSITE-ProRule" id="PRU00196"/>
    </source>
</evidence>
<dbReference type="PROSITE" id="PS00108">
    <property type="entry name" value="PROTEIN_KINASE_ST"/>
    <property type="match status" value="1"/>
</dbReference>
<keyword evidence="11" id="KW-1185">Reference proteome</keyword>
<accession>A0A7I5E9D0</accession>
<dbReference type="SUPFAM" id="SSF56112">
    <property type="entry name" value="Protein kinase-like (PK-like)"/>
    <property type="match status" value="1"/>
</dbReference>
<evidence type="ECO:0000259" key="9">
    <source>
        <dbReference type="PROSITE" id="PS50011"/>
    </source>
</evidence>
<dbReference type="GO" id="GO:0016020">
    <property type="term" value="C:membrane"/>
    <property type="evidence" value="ECO:0007669"/>
    <property type="project" value="InterPro"/>
</dbReference>
<dbReference type="AlphaFoldDB" id="A0A7I5E9D0"/>
<feature type="domain" description="Protein kinase" evidence="9">
    <location>
        <begin position="438"/>
        <end position="707"/>
    </location>
</feature>
<dbReference type="InterPro" id="IPR017441">
    <property type="entry name" value="Protein_kinase_ATP_BS"/>
</dbReference>
<dbReference type="GO" id="GO:1902749">
    <property type="term" value="P:regulation of cell cycle G2/M phase transition"/>
    <property type="evidence" value="ECO:0007669"/>
    <property type="project" value="TreeGrafter"/>
</dbReference>
<dbReference type="PROSITE" id="PS50176">
    <property type="entry name" value="ARM_REPEAT"/>
    <property type="match status" value="1"/>
</dbReference>
<sequence length="968" mass="109214">MGTSAAQVLHCLAQENQTQQDIQHELQCLTGFLETLTDSTLSELNSNGIAVRIAESISRRRLCNLQWTASCPSRKSVCALLRVARVLFRDRNCIDVFHSIGEHSNYIQFANYLSRNFLNYEMEYTQSAGLLLNVTQKLIHDAETAALFVRAQIAKCMLRFLNCREMTIQQGALEILGRVADWSAVCRVELCASTAIDVCLQLVPQGDLLTQKLCVSLLRILSCEEQAREQIRIYDGVPLLVGLLSVRNSRLQWHVAWSLAQLAEDPETSTEIAQLGGISLILAEFVDLKAPAKALNDWIAMITGLCALLAQLCQCDSNQYHLVNNNGIYLLGKALLLSTEDQRLVDNQGWRSTQCSIFRVLRILFSLERNRGLFKKVFPIAFFEQFIDIGHYVQDLSAYRPLAIEYSKLIENSTASELQSSWEGVNQKRAPIGRVAEYDLLDQLGAGAFGCVYTVRKRGTVTDNGSPQYYALKEIFVVQLNIEDDKSFGDVISEVKIIKQQLRHPNIVRYRRIFVENHRLYILMDLIEGASLKEHITSVKEKRQTFSEDRIWNIVIQMVLALRYLHKDKQIVHRDLKPNNIMIAENDRVVVTDFGLAKKRGSEYLNSAAGTIVYSCPEIVQNMGYGEKADVWSFGCCVYEMTELRPPFYSQNMLALATQIVEGKYNPIGPERSKELSELITSCLTVSPASRPDILEVARIAASRMLLCLDDIFRMHVSKAKTLQEKSSFQQKRPTCDSRASFRENLSLESSSNSSVGVLTRRKAAASDIAKQVPTLIDNSIDKPRSIKSLSAGQSSRNLPNSTSCFLPKIGGSGRGRRITITEADHRRANSSGSVDKRMVKSQEGLTVRSASLQPISDPLLDILSQIHKIIMISELSPSESTNHKRRVVEQFRRRIFSPTSNAEMIKKHLRKLSTESHEEIELDLGYSDFRPVLTDIFKSGYQNDHKIPRITYEQLSACIQRVLEENP</sequence>
<dbReference type="OrthoDB" id="248923at2759"/>
<dbReference type="Proteomes" id="UP000025227">
    <property type="component" value="Unplaced"/>
</dbReference>
<dbReference type="PROSITE" id="PS50287">
    <property type="entry name" value="SRCR_2"/>
    <property type="match status" value="1"/>
</dbReference>
<evidence type="ECO:0000256" key="2">
    <source>
        <dbReference type="ARBA" id="ARBA00022679"/>
    </source>
</evidence>
<evidence type="ECO:0000259" key="10">
    <source>
        <dbReference type="PROSITE" id="PS50287"/>
    </source>
</evidence>
<keyword evidence="4" id="KW-0418">Kinase</keyword>
<dbReference type="InterPro" id="IPR008271">
    <property type="entry name" value="Ser/Thr_kinase_AS"/>
</dbReference>
<dbReference type="PANTHER" id="PTHR43671:SF92">
    <property type="entry name" value="SERINE_THREONINE-PROTEIN KINASE NEK10"/>
    <property type="match status" value="1"/>
</dbReference>
<protein>
    <submittedName>
        <fullName evidence="12">Protein kinase domain-containing protein</fullName>
    </submittedName>
</protein>
<reference evidence="12" key="1">
    <citation type="submission" date="2020-12" db="UniProtKB">
        <authorList>
            <consortium name="WormBaseParasite"/>
        </authorList>
    </citation>
    <scope>IDENTIFICATION</scope>
    <source>
        <strain evidence="12">MHco3</strain>
    </source>
</reference>
<dbReference type="Pfam" id="PF00069">
    <property type="entry name" value="Pkinase"/>
    <property type="match status" value="1"/>
</dbReference>
<dbReference type="PROSITE" id="PS50011">
    <property type="entry name" value="PROTEIN_KINASE_DOM"/>
    <property type="match status" value="1"/>
</dbReference>
<dbReference type="InterPro" id="IPR016024">
    <property type="entry name" value="ARM-type_fold"/>
</dbReference>
<dbReference type="InterPro" id="IPR000225">
    <property type="entry name" value="Armadillo"/>
</dbReference>
<evidence type="ECO:0000256" key="1">
    <source>
        <dbReference type="ARBA" id="ARBA00010886"/>
    </source>
</evidence>
<feature type="repeat" description="ARM" evidence="7">
    <location>
        <begin position="235"/>
        <end position="277"/>
    </location>
</feature>
<organism evidence="11 12">
    <name type="scientific">Haemonchus contortus</name>
    <name type="common">Barber pole worm</name>
    <dbReference type="NCBI Taxonomy" id="6289"/>
    <lineage>
        <taxon>Eukaryota</taxon>
        <taxon>Metazoa</taxon>
        <taxon>Ecdysozoa</taxon>
        <taxon>Nematoda</taxon>
        <taxon>Chromadorea</taxon>
        <taxon>Rhabditida</taxon>
        <taxon>Rhabditina</taxon>
        <taxon>Rhabditomorpha</taxon>
        <taxon>Strongyloidea</taxon>
        <taxon>Trichostrongylidae</taxon>
        <taxon>Haemonchus</taxon>
    </lineage>
</organism>
<dbReference type="GO" id="GO:0005524">
    <property type="term" value="F:ATP binding"/>
    <property type="evidence" value="ECO:0007669"/>
    <property type="project" value="UniProtKB-UniRule"/>
</dbReference>
<comment type="similarity">
    <text evidence="1">Belongs to the protein kinase superfamily. NEK Ser/Thr protein kinase family. NIMA subfamily.</text>
</comment>
<dbReference type="InterPro" id="IPR011009">
    <property type="entry name" value="Kinase-like_dom_sf"/>
</dbReference>
<keyword evidence="5 8" id="KW-0067">ATP-binding</keyword>
<dbReference type="SMART" id="SM00220">
    <property type="entry name" value="S_TKc"/>
    <property type="match status" value="1"/>
</dbReference>
<proteinExistence type="inferred from homology"/>
<comment type="caution">
    <text evidence="6">Lacks conserved residue(s) required for the propagation of feature annotation.</text>
</comment>
<evidence type="ECO:0000256" key="5">
    <source>
        <dbReference type="ARBA" id="ARBA00022840"/>
    </source>
</evidence>
<evidence type="ECO:0000256" key="7">
    <source>
        <dbReference type="PROSITE-ProRule" id="PRU00259"/>
    </source>
</evidence>
<keyword evidence="2" id="KW-0808">Transferase</keyword>
<evidence type="ECO:0000313" key="11">
    <source>
        <dbReference type="Proteomes" id="UP000025227"/>
    </source>
</evidence>
<dbReference type="Gene3D" id="1.25.10.10">
    <property type="entry name" value="Leucine-rich Repeat Variant"/>
    <property type="match status" value="1"/>
</dbReference>
<dbReference type="WBParaSite" id="HCON_00083330-00001">
    <property type="protein sequence ID" value="HCON_00083330-00001"/>
    <property type="gene ID" value="HCON_00083330"/>
</dbReference>
<dbReference type="SMART" id="SM00185">
    <property type="entry name" value="ARM"/>
    <property type="match status" value="2"/>
</dbReference>
<name>A0A7I5E9D0_HAECO</name>
<dbReference type="GO" id="GO:0004674">
    <property type="term" value="F:protein serine/threonine kinase activity"/>
    <property type="evidence" value="ECO:0007669"/>
    <property type="project" value="TreeGrafter"/>
</dbReference>
<feature type="binding site" evidence="8">
    <location>
        <position position="473"/>
    </location>
    <ligand>
        <name>ATP</name>
        <dbReference type="ChEBI" id="CHEBI:30616"/>
    </ligand>
</feature>
<feature type="domain" description="SRCR" evidence="10">
    <location>
        <begin position="158"/>
        <end position="202"/>
    </location>
</feature>
<dbReference type="InterPro" id="IPR000719">
    <property type="entry name" value="Prot_kinase_dom"/>
</dbReference>
<evidence type="ECO:0000256" key="3">
    <source>
        <dbReference type="ARBA" id="ARBA00022741"/>
    </source>
</evidence>
<evidence type="ECO:0000313" key="12">
    <source>
        <dbReference type="WBParaSite" id="HCON_00083330-00001"/>
    </source>
</evidence>
<dbReference type="PROSITE" id="PS00107">
    <property type="entry name" value="PROTEIN_KINASE_ATP"/>
    <property type="match status" value="1"/>
</dbReference>
<dbReference type="InterPro" id="IPR011989">
    <property type="entry name" value="ARM-like"/>
</dbReference>
<evidence type="ECO:0000256" key="8">
    <source>
        <dbReference type="PROSITE-ProRule" id="PRU10141"/>
    </source>
</evidence>
<dbReference type="InterPro" id="IPR050660">
    <property type="entry name" value="NEK_Ser/Thr_kinase"/>
</dbReference>
<dbReference type="Gene3D" id="1.10.510.10">
    <property type="entry name" value="Transferase(Phosphotransferase) domain 1"/>
    <property type="match status" value="1"/>
</dbReference>
<evidence type="ECO:0000256" key="4">
    <source>
        <dbReference type="ARBA" id="ARBA00022777"/>
    </source>
</evidence>
<dbReference type="InterPro" id="IPR001190">
    <property type="entry name" value="SRCR"/>
</dbReference>
<keyword evidence="3 8" id="KW-0547">Nucleotide-binding</keyword>
<dbReference type="SUPFAM" id="SSF48371">
    <property type="entry name" value="ARM repeat"/>
    <property type="match status" value="1"/>
</dbReference>